<dbReference type="KEGG" id="bfl:Bfl045"/>
<dbReference type="OrthoDB" id="9812890at2"/>
<gene>
    <name evidence="3" type="primary">yrbA</name>
    <name evidence="3" type="ordered locus">Bfl045</name>
</gene>
<dbReference type="InterPro" id="IPR002634">
    <property type="entry name" value="BolA"/>
</dbReference>
<dbReference type="STRING" id="203907.Bfl045"/>
<dbReference type="Gene3D" id="3.30.300.90">
    <property type="entry name" value="BolA-like"/>
    <property type="match status" value="1"/>
</dbReference>
<dbReference type="eggNOG" id="COG5007">
    <property type="taxonomic scope" value="Bacteria"/>
</dbReference>
<dbReference type="Pfam" id="PF01722">
    <property type="entry name" value="BolA"/>
    <property type="match status" value="1"/>
</dbReference>
<dbReference type="InterPro" id="IPR050961">
    <property type="entry name" value="BolA/IbaG_stress_morph_reg"/>
</dbReference>
<dbReference type="SUPFAM" id="SSF82657">
    <property type="entry name" value="BolA-like"/>
    <property type="match status" value="1"/>
</dbReference>
<protein>
    <submittedName>
        <fullName evidence="3">BolA-like protein transcription regulator activity</fullName>
    </submittedName>
</protein>
<dbReference type="InterPro" id="IPR036065">
    <property type="entry name" value="BolA-like_sf"/>
</dbReference>
<sequence length="84" mass="10190">MYADEIKKILSKNLSLQEIYVFVDQDHYKIIVVDQIFVDKSKLEQHKMVYAPITKYIVDNKIHSISIYSFNPQEWKICRKYYIK</sequence>
<name>Q7VQS1_BLOFL</name>
<evidence type="ECO:0000256" key="2">
    <source>
        <dbReference type="RuleBase" id="RU003860"/>
    </source>
</evidence>
<dbReference type="AlphaFoldDB" id="Q7VQS1"/>
<proteinExistence type="inferred from homology"/>
<accession>Q7VQS1</accession>
<dbReference type="PANTHER" id="PTHR46229">
    <property type="entry name" value="BOLA TRANSCRIPTION REGULATOR"/>
    <property type="match status" value="1"/>
</dbReference>
<comment type="similarity">
    <text evidence="1 2">Belongs to the BolA/IbaG family.</text>
</comment>
<dbReference type="EMBL" id="BX248583">
    <property type="protein sequence ID" value="CAD83572.1"/>
    <property type="molecule type" value="Genomic_DNA"/>
</dbReference>
<keyword evidence="4" id="KW-1185">Reference proteome</keyword>
<dbReference type="Proteomes" id="UP000002192">
    <property type="component" value="Chromosome"/>
</dbReference>
<dbReference type="HOGENOM" id="CLU_109462_4_1_6"/>
<reference evidence="3 4" key="1">
    <citation type="journal article" date="2003" name="Proc. Natl. Acad. Sci. U.S.A.">
        <title>The genome sequence of Blochmannia floridanus: comparative analysis of reduced genomes.</title>
        <authorList>
            <person name="Gil R."/>
            <person name="Silva F.J."/>
            <person name="Zientz E."/>
            <person name="Delmotte F."/>
            <person name="Gonzalez-Candelas F."/>
            <person name="Latorre A."/>
            <person name="Rausell C."/>
            <person name="Kramerbeek J."/>
            <person name="Gadau J."/>
            <person name="Hoelldobler B."/>
            <person name="van Ham R.C.H.J."/>
            <person name="Gross R."/>
            <person name="Moya A."/>
        </authorList>
    </citation>
    <scope>NUCLEOTIDE SEQUENCE [LARGE SCALE GENOMIC DNA]</scope>
</reference>
<evidence type="ECO:0000313" key="3">
    <source>
        <dbReference type="EMBL" id="CAD83572.1"/>
    </source>
</evidence>
<evidence type="ECO:0000256" key="1">
    <source>
        <dbReference type="ARBA" id="ARBA00005578"/>
    </source>
</evidence>
<evidence type="ECO:0000313" key="4">
    <source>
        <dbReference type="Proteomes" id="UP000002192"/>
    </source>
</evidence>
<dbReference type="PIRSF" id="PIRSF003113">
    <property type="entry name" value="BolA"/>
    <property type="match status" value="1"/>
</dbReference>
<organism evidence="3 4">
    <name type="scientific">Blochmanniella floridana</name>
    <dbReference type="NCBI Taxonomy" id="203907"/>
    <lineage>
        <taxon>Bacteria</taxon>
        <taxon>Pseudomonadati</taxon>
        <taxon>Pseudomonadota</taxon>
        <taxon>Gammaproteobacteria</taxon>
        <taxon>Enterobacterales</taxon>
        <taxon>Enterobacteriaceae</taxon>
        <taxon>ant endosymbionts</taxon>
        <taxon>Candidatus Blochmanniella</taxon>
    </lineage>
</organism>
<dbReference type="PANTHER" id="PTHR46229:SF4">
    <property type="entry name" value="ACID STRESS PROTEIN IBAG"/>
    <property type="match status" value="1"/>
</dbReference>